<evidence type="ECO:0000256" key="1">
    <source>
        <dbReference type="ARBA" id="ARBA00004123"/>
    </source>
</evidence>
<accession>A0AA38RKE1</accession>
<keyword evidence="6 9" id="KW-0804">Transcription</keyword>
<evidence type="ECO:0000256" key="4">
    <source>
        <dbReference type="ARBA" id="ARBA00023015"/>
    </source>
</evidence>
<evidence type="ECO:0000256" key="7">
    <source>
        <dbReference type="ARBA" id="ARBA00023242"/>
    </source>
</evidence>
<comment type="subunit">
    <text evidence="9">Component of the Mediator complex.</text>
</comment>
<evidence type="ECO:0000256" key="3">
    <source>
        <dbReference type="ARBA" id="ARBA00019615"/>
    </source>
</evidence>
<feature type="compositionally biased region" description="Low complexity" evidence="10">
    <location>
        <begin position="239"/>
        <end position="262"/>
    </location>
</feature>
<comment type="function">
    <text evidence="9">Component of the Mediator complex, a coactivator involved in the regulated transcription of nearly all RNA polymerase II-dependent genes. Mediator functions as a bridge to convey information from gene-specific regulatory proteins to the basal RNA polymerase II transcription machinery. Mediator is recruited to promoters by direct interactions with regulatory proteins and serves as a scaffold for the assembly of a functional preinitiation complex with RNA polymerase II and the general transcription factors.</text>
</comment>
<comment type="similarity">
    <text evidence="2 9">Belongs to the Mediator complex subunit 19 family.</text>
</comment>
<evidence type="ECO:0000256" key="9">
    <source>
        <dbReference type="RuleBase" id="RU364151"/>
    </source>
</evidence>
<keyword evidence="5 9" id="KW-0010">Activator</keyword>
<dbReference type="EMBL" id="JANBVO010000026">
    <property type="protein sequence ID" value="KAJ9139495.1"/>
    <property type="molecule type" value="Genomic_DNA"/>
</dbReference>
<evidence type="ECO:0000313" key="11">
    <source>
        <dbReference type="EMBL" id="KAJ9139495.1"/>
    </source>
</evidence>
<keyword evidence="7 9" id="KW-0539">Nucleus</keyword>
<dbReference type="GO" id="GO:0006357">
    <property type="term" value="P:regulation of transcription by RNA polymerase II"/>
    <property type="evidence" value="ECO:0007669"/>
    <property type="project" value="InterPro"/>
</dbReference>
<evidence type="ECO:0000256" key="6">
    <source>
        <dbReference type="ARBA" id="ARBA00023163"/>
    </source>
</evidence>
<evidence type="ECO:0000256" key="8">
    <source>
        <dbReference type="ARBA" id="ARBA00032018"/>
    </source>
</evidence>
<organism evidence="11 12">
    <name type="scientific">Pleurostoma richardsiae</name>
    <dbReference type="NCBI Taxonomy" id="41990"/>
    <lineage>
        <taxon>Eukaryota</taxon>
        <taxon>Fungi</taxon>
        <taxon>Dikarya</taxon>
        <taxon>Ascomycota</taxon>
        <taxon>Pezizomycotina</taxon>
        <taxon>Sordariomycetes</taxon>
        <taxon>Sordariomycetidae</taxon>
        <taxon>Calosphaeriales</taxon>
        <taxon>Pleurostomataceae</taxon>
        <taxon>Pleurostoma</taxon>
    </lineage>
</organism>
<evidence type="ECO:0000256" key="10">
    <source>
        <dbReference type="SAM" id="MobiDB-lite"/>
    </source>
</evidence>
<sequence>MSFHPQTPQSPSQPSPSTAEALPSVNTSVSSFTTALPTPAHSVNGSGLPSEMSHDIVMGEDSPQKRKRPLEDLGEREQKKVHIEDRRLGIENLHLDVGEKYLLCRTPHPPAFPQLSEDLFEMFNLTGIAAEVARTLPNGEKNAMRKTYKGHIKRLGVNGHFDSVKKEVDDQDGFFAMLYAPETEWNVHMVKGKEIEDGFSDEVRAHLTRATAMNKGPIPKDRWDSSVLGDLAQDKIAASKQTSSAKATAPSTPAASAVGAAPRPKGPGALAPDAARPRRSIKKRSYGDSSFEGYGDGFPDDDGGADTGYDTGEGEGSAQKRRKKNPQTPSFAGPVRQQSYGPGMVGA</sequence>
<keyword evidence="4 9" id="KW-0805">Transcription regulation</keyword>
<dbReference type="GO" id="GO:0016592">
    <property type="term" value="C:mediator complex"/>
    <property type="evidence" value="ECO:0007669"/>
    <property type="project" value="InterPro"/>
</dbReference>
<proteinExistence type="inferred from homology"/>
<feature type="compositionally biased region" description="Polar residues" evidence="10">
    <location>
        <begin position="326"/>
        <end position="340"/>
    </location>
</feature>
<feature type="compositionally biased region" description="Low complexity" evidence="10">
    <location>
        <begin position="1"/>
        <end position="18"/>
    </location>
</feature>
<comment type="subcellular location">
    <subcellularLocation>
        <location evidence="1 9">Nucleus</location>
    </subcellularLocation>
</comment>
<name>A0AA38RKE1_9PEZI</name>
<protein>
    <recommendedName>
        <fullName evidence="3 9">Mediator of RNA polymerase II transcription subunit 19</fullName>
    </recommendedName>
    <alternativeName>
        <fullName evidence="8 9">Mediator complex subunit 19</fullName>
    </alternativeName>
</protein>
<dbReference type="GO" id="GO:0003712">
    <property type="term" value="F:transcription coregulator activity"/>
    <property type="evidence" value="ECO:0007669"/>
    <property type="project" value="InterPro"/>
</dbReference>
<dbReference type="Proteomes" id="UP001174694">
    <property type="component" value="Unassembled WGS sequence"/>
</dbReference>
<reference evidence="11" key="1">
    <citation type="submission" date="2022-07" db="EMBL/GenBank/DDBJ databases">
        <title>Fungi with potential for degradation of polypropylene.</title>
        <authorList>
            <person name="Gostincar C."/>
        </authorList>
    </citation>
    <scope>NUCLEOTIDE SEQUENCE</scope>
    <source>
        <strain evidence="11">EXF-13308</strain>
    </source>
</reference>
<evidence type="ECO:0000313" key="12">
    <source>
        <dbReference type="Proteomes" id="UP001174694"/>
    </source>
</evidence>
<feature type="region of interest" description="Disordered" evidence="10">
    <location>
        <begin position="239"/>
        <end position="347"/>
    </location>
</feature>
<feature type="region of interest" description="Disordered" evidence="10">
    <location>
        <begin position="1"/>
        <end position="77"/>
    </location>
</feature>
<feature type="compositionally biased region" description="Polar residues" evidence="10">
    <location>
        <begin position="24"/>
        <end position="47"/>
    </location>
</feature>
<dbReference type="InterPro" id="IPR013942">
    <property type="entry name" value="Mediator_Med19_fun"/>
</dbReference>
<comment type="caution">
    <text evidence="11">The sequence shown here is derived from an EMBL/GenBank/DDBJ whole genome shotgun (WGS) entry which is preliminary data.</text>
</comment>
<evidence type="ECO:0000256" key="2">
    <source>
        <dbReference type="ARBA" id="ARBA00009259"/>
    </source>
</evidence>
<evidence type="ECO:0000256" key="5">
    <source>
        <dbReference type="ARBA" id="ARBA00023159"/>
    </source>
</evidence>
<keyword evidence="12" id="KW-1185">Reference proteome</keyword>
<dbReference type="Pfam" id="PF08633">
    <property type="entry name" value="Rox3"/>
    <property type="match status" value="1"/>
</dbReference>
<dbReference type="AlphaFoldDB" id="A0AA38RKE1"/>
<gene>
    <name evidence="9" type="primary">MED19</name>
    <name evidence="11" type="ORF">NKR23_g7939</name>
</gene>